<dbReference type="GO" id="GO:0005524">
    <property type="term" value="F:ATP binding"/>
    <property type="evidence" value="ECO:0007669"/>
    <property type="project" value="InterPro"/>
</dbReference>
<reference evidence="2 3" key="1">
    <citation type="submission" date="2016-06" db="EMBL/GenBank/DDBJ databases">
        <title>Comparative genomics of the ectomycorrhizal sister species Rhizopogon vinicolor and Rhizopogon vesiculosus (Basidiomycota: Boletales) reveals a divergence of the mating type B locus.</title>
        <authorList>
            <consortium name="DOE Joint Genome Institute"/>
            <person name="Mujic A.B."/>
            <person name="Kuo A."/>
            <person name="Tritt A."/>
            <person name="Lipzen A."/>
            <person name="Chen C."/>
            <person name="Johnson J."/>
            <person name="Sharma A."/>
            <person name="Barry K."/>
            <person name="Grigoriev I.V."/>
            <person name="Spatafora J.W."/>
        </authorList>
    </citation>
    <scope>NUCLEOTIDE SEQUENCE [LARGE SCALE GENOMIC DNA]</scope>
    <source>
        <strain evidence="2 3">AM-OR11-026</strain>
    </source>
</reference>
<protein>
    <recommendedName>
        <fullName evidence="1">Protein kinase domain-containing protein</fullName>
    </recommendedName>
</protein>
<dbReference type="EMBL" id="KV449013">
    <property type="protein sequence ID" value="OAX32423.1"/>
    <property type="molecule type" value="Genomic_DNA"/>
</dbReference>
<keyword evidence="3" id="KW-1185">Reference proteome</keyword>
<dbReference type="InterPro" id="IPR001245">
    <property type="entry name" value="Ser-Thr/Tyr_kinase_cat_dom"/>
</dbReference>
<dbReference type="InParanoid" id="A0A1B7MIK2"/>
<dbReference type="OrthoDB" id="4062651at2759"/>
<dbReference type="STRING" id="1314800.A0A1B7MIK2"/>
<dbReference type="GO" id="GO:0004672">
    <property type="term" value="F:protein kinase activity"/>
    <property type="evidence" value="ECO:0007669"/>
    <property type="project" value="InterPro"/>
</dbReference>
<gene>
    <name evidence="2" type="ORF">K503DRAFT_805238</name>
</gene>
<dbReference type="PROSITE" id="PS50011">
    <property type="entry name" value="PROTEIN_KINASE_DOM"/>
    <property type="match status" value="1"/>
</dbReference>
<feature type="domain" description="Protein kinase" evidence="1">
    <location>
        <begin position="1"/>
        <end position="268"/>
    </location>
</feature>
<dbReference type="AlphaFoldDB" id="A0A1B7MIK2"/>
<dbReference type="Gene3D" id="1.10.510.10">
    <property type="entry name" value="Transferase(Phosphotransferase) domain 1"/>
    <property type="match status" value="1"/>
</dbReference>
<accession>A0A1B7MIK2</accession>
<dbReference type="PROSITE" id="PS00109">
    <property type="entry name" value="PROTEIN_KINASE_TYR"/>
    <property type="match status" value="1"/>
</dbReference>
<evidence type="ECO:0000313" key="3">
    <source>
        <dbReference type="Proteomes" id="UP000092154"/>
    </source>
</evidence>
<evidence type="ECO:0000259" key="1">
    <source>
        <dbReference type="PROSITE" id="PS50011"/>
    </source>
</evidence>
<sequence>MVQEGSVMSGNFDVYTVLGASCHCQIHKGPPRIRREAYVWVQLLHDHILLLEGITDDFGPLPALCDFPQLSDWRKLWLVQQVAAGLSYLHAKYIVHDDLTVTNVFVDSSGSLRIADLALLMLIAEVGNEMFSSSHVGNLHWLAPDINSKVWRRRNQPNREISMRLAALCCRPSTDFALIGPGQVRDVETMLTQLRSVVDIPTDSSLPMNIYHSFIHDYVSDTSNCGIPQLRDIPSPHSILALSSFRLMMKDPQESTTVLDVTFSHVITYIRVHRTEAGGYSDYDDTK</sequence>
<dbReference type="Pfam" id="PF07714">
    <property type="entry name" value="PK_Tyr_Ser-Thr"/>
    <property type="match status" value="1"/>
</dbReference>
<dbReference type="InterPro" id="IPR011009">
    <property type="entry name" value="Kinase-like_dom_sf"/>
</dbReference>
<dbReference type="InterPro" id="IPR008266">
    <property type="entry name" value="Tyr_kinase_AS"/>
</dbReference>
<name>A0A1B7MIK2_9AGAM</name>
<dbReference type="Proteomes" id="UP000092154">
    <property type="component" value="Unassembled WGS sequence"/>
</dbReference>
<evidence type="ECO:0000313" key="2">
    <source>
        <dbReference type="EMBL" id="OAX32423.1"/>
    </source>
</evidence>
<proteinExistence type="predicted"/>
<organism evidence="2 3">
    <name type="scientific">Rhizopogon vinicolor AM-OR11-026</name>
    <dbReference type="NCBI Taxonomy" id="1314800"/>
    <lineage>
        <taxon>Eukaryota</taxon>
        <taxon>Fungi</taxon>
        <taxon>Dikarya</taxon>
        <taxon>Basidiomycota</taxon>
        <taxon>Agaricomycotina</taxon>
        <taxon>Agaricomycetes</taxon>
        <taxon>Agaricomycetidae</taxon>
        <taxon>Boletales</taxon>
        <taxon>Suillineae</taxon>
        <taxon>Rhizopogonaceae</taxon>
        <taxon>Rhizopogon</taxon>
    </lineage>
</organism>
<dbReference type="InterPro" id="IPR000719">
    <property type="entry name" value="Prot_kinase_dom"/>
</dbReference>
<dbReference type="SUPFAM" id="SSF56112">
    <property type="entry name" value="Protein kinase-like (PK-like)"/>
    <property type="match status" value="1"/>
</dbReference>